<feature type="binding site" evidence="5">
    <location>
        <position position="48"/>
    </location>
    <ligand>
        <name>substrate</name>
    </ligand>
</feature>
<dbReference type="InterPro" id="IPR050223">
    <property type="entry name" value="D-isomer_2-hydroxyacid_DH"/>
</dbReference>
<dbReference type="GO" id="GO:0051287">
    <property type="term" value="F:NAD binding"/>
    <property type="evidence" value="ECO:0007669"/>
    <property type="project" value="InterPro"/>
</dbReference>
<dbReference type="UniPathway" id="UPA00244">
    <property type="reaction ID" value="UER00310"/>
</dbReference>
<dbReference type="KEGG" id="apac:S7S_07500"/>
<feature type="active site" evidence="5">
    <location>
        <position position="212"/>
    </location>
</feature>
<dbReference type="Gene3D" id="3.30.1370.170">
    <property type="match status" value="1"/>
</dbReference>
<evidence type="ECO:0000256" key="2">
    <source>
        <dbReference type="ARBA" id="ARBA00023002"/>
    </source>
</evidence>
<dbReference type="RefSeq" id="WP_008735638.1">
    <property type="nucleotide sequence ID" value="NZ_CP004387.1"/>
</dbReference>
<dbReference type="GO" id="GO:0005829">
    <property type="term" value="C:cytosol"/>
    <property type="evidence" value="ECO:0007669"/>
    <property type="project" value="TreeGrafter"/>
</dbReference>
<dbReference type="GO" id="GO:0030267">
    <property type="term" value="F:glyoxylate reductase (NADPH) activity"/>
    <property type="evidence" value="ECO:0007669"/>
    <property type="project" value="TreeGrafter"/>
</dbReference>
<dbReference type="Pfam" id="PF02826">
    <property type="entry name" value="2-Hacid_dh_C"/>
    <property type="match status" value="1"/>
</dbReference>
<dbReference type="STRING" id="391936.S7S_07500"/>
<dbReference type="AlphaFoldDB" id="A0A0B4XLB3"/>
<dbReference type="EC" id="1.1.1.290" evidence="5"/>
<feature type="binding site" evidence="5">
    <location>
        <position position="149"/>
    </location>
    <ligand>
        <name>NAD(+)</name>
        <dbReference type="ChEBI" id="CHEBI:57540"/>
    </ligand>
</feature>
<comment type="catalytic activity">
    <reaction evidence="5">
        <text>4-phospho-D-erythronate + NAD(+) = (R)-3-hydroxy-2-oxo-4-phosphooxybutanoate + NADH + H(+)</text>
        <dbReference type="Rhea" id="RHEA:18829"/>
        <dbReference type="ChEBI" id="CHEBI:15378"/>
        <dbReference type="ChEBI" id="CHEBI:57540"/>
        <dbReference type="ChEBI" id="CHEBI:57945"/>
        <dbReference type="ChEBI" id="CHEBI:58538"/>
        <dbReference type="ChEBI" id="CHEBI:58766"/>
        <dbReference type="EC" id="1.1.1.290"/>
    </reaction>
</comment>
<dbReference type="GO" id="GO:0016618">
    <property type="term" value="F:hydroxypyruvate reductase [NAD(P)H] activity"/>
    <property type="evidence" value="ECO:0007669"/>
    <property type="project" value="TreeGrafter"/>
</dbReference>
<comment type="subcellular location">
    <subcellularLocation>
        <location evidence="5">Cytoplasm</location>
    </subcellularLocation>
</comment>
<dbReference type="HOGENOM" id="CLU_019796_4_0_6"/>
<feature type="binding site" evidence="5">
    <location>
        <position position="262"/>
    </location>
    <ligand>
        <name>substrate</name>
    </ligand>
</feature>
<dbReference type="InterPro" id="IPR006140">
    <property type="entry name" value="D-isomer_DH_NAD-bd"/>
</dbReference>
<keyword evidence="4 5" id="KW-0664">Pyridoxine biosynthesis</keyword>
<dbReference type="EMBL" id="CP004387">
    <property type="protein sequence ID" value="AJD47916.1"/>
    <property type="molecule type" value="Genomic_DNA"/>
</dbReference>
<gene>
    <name evidence="5" type="primary">pdxB</name>
    <name evidence="7" type="ORF">S7S_07500</name>
</gene>
<dbReference type="PANTHER" id="PTHR10996">
    <property type="entry name" value="2-HYDROXYACID DEHYDROGENASE-RELATED"/>
    <property type="match status" value="1"/>
</dbReference>
<reference evidence="7 8" key="1">
    <citation type="journal article" date="2012" name="J. Bacteriol.">
        <title>Genome sequence of an alkane-degrading bacterium, Alcanivorax pacificus type strain W11-5, isolated from deep sea sediment.</title>
        <authorList>
            <person name="Lai Q."/>
            <person name="Shao Z."/>
        </authorList>
    </citation>
    <scope>NUCLEOTIDE SEQUENCE [LARGE SCALE GENOMIC DNA]</scope>
    <source>
        <strain evidence="7 8">W11-5</strain>
    </source>
</reference>
<dbReference type="InterPro" id="IPR020921">
    <property type="entry name" value="Erythronate-4-P_DHase"/>
</dbReference>
<dbReference type="Gene3D" id="3.40.50.720">
    <property type="entry name" value="NAD(P)-binding Rossmann-like Domain"/>
    <property type="match status" value="2"/>
</dbReference>
<keyword evidence="8" id="KW-1185">Reference proteome</keyword>
<dbReference type="CDD" id="cd12158">
    <property type="entry name" value="ErythrP_dh"/>
    <property type="match status" value="1"/>
</dbReference>
<dbReference type="GO" id="GO:0033711">
    <property type="term" value="F:4-phosphoerythronate dehydrogenase activity"/>
    <property type="evidence" value="ECO:0007669"/>
    <property type="project" value="UniProtKB-EC"/>
</dbReference>
<comment type="function">
    <text evidence="5">Catalyzes the oxidation of erythronate-4-phosphate to 3-hydroxy-2-oxo-4-phosphonooxybutanoate.</text>
</comment>
<dbReference type="InterPro" id="IPR036291">
    <property type="entry name" value="NAD(P)-bd_dom_sf"/>
</dbReference>
<accession>A0A0B4XLB3</accession>
<feature type="active site" evidence="5">
    <location>
        <position position="241"/>
    </location>
</feature>
<evidence type="ECO:0000313" key="8">
    <source>
        <dbReference type="Proteomes" id="UP000006764"/>
    </source>
</evidence>
<keyword evidence="2 5" id="KW-0560">Oxidoreductase</keyword>
<evidence type="ECO:0000256" key="1">
    <source>
        <dbReference type="ARBA" id="ARBA00022490"/>
    </source>
</evidence>
<organism evidence="7 8">
    <name type="scientific">Isoalcanivorax pacificus W11-5</name>
    <dbReference type="NCBI Taxonomy" id="391936"/>
    <lineage>
        <taxon>Bacteria</taxon>
        <taxon>Pseudomonadati</taxon>
        <taxon>Pseudomonadota</taxon>
        <taxon>Gammaproteobacteria</taxon>
        <taxon>Oceanospirillales</taxon>
        <taxon>Alcanivoracaceae</taxon>
        <taxon>Isoalcanivorax</taxon>
    </lineage>
</organism>
<dbReference type="HAMAP" id="MF_01825">
    <property type="entry name" value="PdxB"/>
    <property type="match status" value="1"/>
</dbReference>
<evidence type="ECO:0000256" key="3">
    <source>
        <dbReference type="ARBA" id="ARBA00023027"/>
    </source>
</evidence>
<comment type="similarity">
    <text evidence="5">Belongs to the D-isomer specific 2-hydroxyacid dehydrogenase family. PdxB subfamily.</text>
</comment>
<feature type="binding site" evidence="5">
    <location>
        <position position="261"/>
    </location>
    <ligand>
        <name>NAD(+)</name>
        <dbReference type="ChEBI" id="CHEBI:57540"/>
    </ligand>
</feature>
<keyword evidence="3 5" id="KW-0520">NAD</keyword>
<feature type="domain" description="D-isomer specific 2-hydroxyacid dehydrogenase NAD-binding" evidence="6">
    <location>
        <begin position="113"/>
        <end position="248"/>
    </location>
</feature>
<comment type="pathway">
    <text evidence="5">Cofactor biosynthesis; pyridoxine 5'-phosphate biosynthesis; pyridoxine 5'-phosphate from D-erythrose 4-phosphate: step 2/5.</text>
</comment>
<feature type="binding site" evidence="5">
    <location>
        <position position="69"/>
    </location>
    <ligand>
        <name>substrate</name>
    </ligand>
</feature>
<sequence length="393" mass="41867">MTNVPTIIADENMPALELFSGLGEVRTVPGRPLPRAALTGAQVLLVRSVTRVDEALLAGTSVRFVGSATIGTDHVDLDYLARAGIRFAHAPGCNAMAVAEYVLQAVLAWALDNGRALQRLRVGLVGLGNVGRSVAGLLEAVGCTVVASDPPQVEAGAQTAVPLGTLEQVLACDVISLHVPLTTAGPHPTHHLLDAARLAALTPAQLLINTCRGPVIDNRALLARLEAGQGPVTVLDVWEQEPQVPPALLAAVWRGSPHIAGYSVEGKVRGTWMLYRALGQWLGVDASRAMPQQAPVRTWEAPVASMADLLALLRTAYRPEEDHRLLREAMGLPPEGGSRETWVPLTDVTRGTNFDQLRKTYRVRHETAGLRVTGAVAPVWQTVLSRLGVVVSQ</sequence>
<dbReference type="PANTHER" id="PTHR10996:SF178">
    <property type="entry name" value="2-HYDROXYACID DEHYDROGENASE YGL185C-RELATED"/>
    <property type="match status" value="1"/>
</dbReference>
<dbReference type="InterPro" id="IPR038251">
    <property type="entry name" value="PdxB_dimer_sf"/>
</dbReference>
<evidence type="ECO:0000256" key="4">
    <source>
        <dbReference type="ARBA" id="ARBA00023096"/>
    </source>
</evidence>
<feature type="binding site" evidence="5">
    <location>
        <position position="236"/>
    </location>
    <ligand>
        <name>NAD(+)</name>
        <dbReference type="ChEBI" id="CHEBI:57540"/>
    </ligand>
</feature>
<evidence type="ECO:0000313" key="7">
    <source>
        <dbReference type="EMBL" id="AJD47916.1"/>
    </source>
</evidence>
<feature type="active site" description="Proton donor" evidence="5">
    <location>
        <position position="258"/>
    </location>
</feature>
<comment type="caution">
    <text evidence="5">Lacks conserved residue(s) required for the propagation of feature annotation.</text>
</comment>
<evidence type="ECO:0000259" key="6">
    <source>
        <dbReference type="Pfam" id="PF02826"/>
    </source>
</evidence>
<dbReference type="Proteomes" id="UP000006764">
    <property type="component" value="Chromosome"/>
</dbReference>
<protein>
    <recommendedName>
        <fullName evidence="5">Erythronate-4-phosphate dehydrogenase</fullName>
        <ecNumber evidence="5">1.1.1.290</ecNumber>
    </recommendedName>
</protein>
<dbReference type="GO" id="GO:0008615">
    <property type="term" value="P:pyridoxine biosynthetic process"/>
    <property type="evidence" value="ECO:0007669"/>
    <property type="project" value="UniProtKB-UniRule"/>
</dbReference>
<proteinExistence type="inferred from homology"/>
<evidence type="ECO:0000256" key="5">
    <source>
        <dbReference type="HAMAP-Rule" id="MF_01825"/>
    </source>
</evidence>
<dbReference type="SUPFAM" id="SSF52283">
    <property type="entry name" value="Formate/glycerate dehydrogenase catalytic domain-like"/>
    <property type="match status" value="1"/>
</dbReference>
<dbReference type="SUPFAM" id="SSF51735">
    <property type="entry name" value="NAD(P)-binding Rossmann-fold domains"/>
    <property type="match status" value="1"/>
</dbReference>
<keyword evidence="1 5" id="KW-0963">Cytoplasm</keyword>
<comment type="subunit">
    <text evidence="5">Homodimer.</text>
</comment>
<name>A0A0B4XLB3_9GAMM</name>